<proteinExistence type="predicted"/>
<evidence type="ECO:0000313" key="2">
    <source>
        <dbReference type="EMBL" id="KTD63533.1"/>
    </source>
</evidence>
<dbReference type="Proteomes" id="UP000054703">
    <property type="component" value="Unassembled WGS sequence"/>
</dbReference>
<organism evidence="2 3">
    <name type="scientific">Legionella santicrucis</name>
    <dbReference type="NCBI Taxonomy" id="45074"/>
    <lineage>
        <taxon>Bacteria</taxon>
        <taxon>Pseudomonadati</taxon>
        <taxon>Pseudomonadota</taxon>
        <taxon>Gammaproteobacteria</taxon>
        <taxon>Legionellales</taxon>
        <taxon>Legionellaceae</taxon>
        <taxon>Legionella</taxon>
    </lineage>
</organism>
<sequence>MAFIVNTIGAIIMRQYEYSPYILSLKEGDNLFKSIINYASYANLKSASISGIGALSNVTMGFYHRDTKQHTRKLFQETYEIASLTGNVTLADEGWFVHIHAALGGDNFQLFGGHLINAEASASTEIVIFPLNYTVIREKHPDLEIKVIPPFITL</sequence>
<dbReference type="RefSeq" id="WP_237762037.1">
    <property type="nucleotide sequence ID" value="NZ_CAAAIH010000022.1"/>
</dbReference>
<feature type="domain" description="PPC" evidence="1">
    <location>
        <begin position="13"/>
        <end position="153"/>
    </location>
</feature>
<dbReference type="PANTHER" id="PTHR34988">
    <property type="entry name" value="PROTEIN, PUTATIVE-RELATED"/>
    <property type="match status" value="1"/>
</dbReference>
<gene>
    <name evidence="2" type="ORF">Lsan_0966</name>
</gene>
<keyword evidence="3" id="KW-1185">Reference proteome</keyword>
<dbReference type="Pfam" id="PF03479">
    <property type="entry name" value="PCC"/>
    <property type="match status" value="1"/>
</dbReference>
<evidence type="ECO:0000313" key="3">
    <source>
        <dbReference type="Proteomes" id="UP000054703"/>
    </source>
</evidence>
<dbReference type="PROSITE" id="PS51742">
    <property type="entry name" value="PPC"/>
    <property type="match status" value="1"/>
</dbReference>
<dbReference type="PIRSF" id="PIRSF016702">
    <property type="entry name" value="DNA_bp_PD1"/>
    <property type="match status" value="1"/>
</dbReference>
<name>A0A0W0Z335_9GAMM</name>
<dbReference type="AlphaFoldDB" id="A0A0W0Z335"/>
<dbReference type="EMBL" id="LNYU01000024">
    <property type="protein sequence ID" value="KTD63533.1"/>
    <property type="molecule type" value="Genomic_DNA"/>
</dbReference>
<comment type="caution">
    <text evidence="2">The sequence shown here is derived from an EMBL/GenBank/DDBJ whole genome shotgun (WGS) entry which is preliminary data.</text>
</comment>
<protein>
    <recommendedName>
        <fullName evidence="1">PPC domain-containing protein</fullName>
    </recommendedName>
</protein>
<dbReference type="SUPFAM" id="SSF117856">
    <property type="entry name" value="AF0104/ALDC/Ptd012-like"/>
    <property type="match status" value="1"/>
</dbReference>
<dbReference type="InterPro" id="IPR025707">
    <property type="entry name" value="DNA_bp_PD1"/>
</dbReference>
<dbReference type="PATRIC" id="fig|45074.5.peg.1021"/>
<dbReference type="CDD" id="cd11378">
    <property type="entry name" value="DUF296"/>
    <property type="match status" value="1"/>
</dbReference>
<accession>A0A0W0Z335</accession>
<dbReference type="STRING" id="45074.Lsan_0966"/>
<reference evidence="2 3" key="1">
    <citation type="submission" date="2015-11" db="EMBL/GenBank/DDBJ databases">
        <title>Genomic analysis of 38 Legionella species identifies large and diverse effector repertoires.</title>
        <authorList>
            <person name="Burstein D."/>
            <person name="Amaro F."/>
            <person name="Zusman T."/>
            <person name="Lifshitz Z."/>
            <person name="Cohen O."/>
            <person name="Gilbert J.A."/>
            <person name="Pupko T."/>
            <person name="Shuman H.A."/>
            <person name="Segal G."/>
        </authorList>
    </citation>
    <scope>NUCLEOTIDE SEQUENCE [LARGE SCALE GENOMIC DNA]</scope>
    <source>
        <strain evidence="2 3">SC-63-C7</strain>
    </source>
</reference>
<dbReference type="InterPro" id="IPR005175">
    <property type="entry name" value="PPC_dom"/>
</dbReference>
<dbReference type="PANTHER" id="PTHR34988:SF1">
    <property type="entry name" value="DNA-BINDING PROTEIN"/>
    <property type="match status" value="1"/>
</dbReference>
<evidence type="ECO:0000259" key="1">
    <source>
        <dbReference type="PROSITE" id="PS51742"/>
    </source>
</evidence>
<dbReference type="Gene3D" id="3.30.1330.80">
    <property type="entry name" value="Hypothetical protein, similar to alpha- acetolactate decarboxylase, domain 2"/>
    <property type="match status" value="1"/>
</dbReference>